<dbReference type="SMART" id="SM00028">
    <property type="entry name" value="TPR"/>
    <property type="match status" value="8"/>
</dbReference>
<dbReference type="SUPFAM" id="SSF48452">
    <property type="entry name" value="TPR-like"/>
    <property type="match status" value="3"/>
</dbReference>
<name>A0A1R2CV24_9CILI</name>
<dbReference type="InterPro" id="IPR019734">
    <property type="entry name" value="TPR_rpt"/>
</dbReference>
<gene>
    <name evidence="3" type="ORF">SteCoe_4321</name>
</gene>
<dbReference type="PANTHER" id="PTHR44858">
    <property type="entry name" value="TETRATRICOPEPTIDE REPEAT PROTEIN 6"/>
    <property type="match status" value="1"/>
</dbReference>
<protein>
    <submittedName>
        <fullName evidence="3">Uncharacterized protein</fullName>
    </submittedName>
</protein>
<evidence type="ECO:0000256" key="2">
    <source>
        <dbReference type="ARBA" id="ARBA00022803"/>
    </source>
</evidence>
<proteinExistence type="predicted"/>
<accession>A0A1R2CV24</accession>
<dbReference type="InterPro" id="IPR050498">
    <property type="entry name" value="Ycf3"/>
</dbReference>
<comment type="caution">
    <text evidence="3">The sequence shown here is derived from an EMBL/GenBank/DDBJ whole genome shotgun (WGS) entry which is preliminary data.</text>
</comment>
<dbReference type="InterPro" id="IPR011990">
    <property type="entry name" value="TPR-like_helical_dom_sf"/>
</dbReference>
<evidence type="ECO:0000313" key="4">
    <source>
        <dbReference type="Proteomes" id="UP000187209"/>
    </source>
</evidence>
<keyword evidence="4" id="KW-1185">Reference proteome</keyword>
<sequence>MLLKISTPVPSSKPSLPKKVKGNILNIRGSSQTPTFRKKFSPHLNKSFNCYEEPSVLPSYNRQSPSILRDTLSSKKTKNRLRITTRFSTNSLFSQAKTEMNSKNYRKALDMLNKIIQEDQGIDILYCRGVCMMHLKLYNEAIFDLKQVLEQNPLYDEQLYIALYMCYVHINDYGIALKILTNAVKSFPKSSKCYFLRGQLLNRLKMYEKALRDLLKVEDSEVNLHIAESLKGMNQYEKSLKYYILACQIPTTKSLGTIGKIKILYKMKKLSECLKEIQNSILLTDNHYYILYYSAKVQLLQGDLIQSGLILEQVIQNTNDQIMSQKALCKLAMIKIKEKDFYGALHTFQRITGKLQSKKKQSLFRYTEAIISLMKRKFSEGIILLSVLIEERVLIEYMNNCFVYRAYGYYAIAEYKKCIEDYEIVKGTGELDKASEFNYTISKAILMAKDNPKDAWNMFKSIKGVFSKNPMPEICLVCMLISETIDDRKVLKKASRILDLGIKRRSDSEMLFIKSILFYIQDEYEKCSLSIKDCIDKAEENVATHYAVRGFCNVVAKSYTEAVQDFTIALQLNENLISIYPYRGVSAYLTDDYNLALDDFLFYCHDSNQTSSILSAKLLLFASCYSDALQVLEKTEPNDEVLVLFSYCYMMLGDYTLAIENLSKIKIIDVSHDILYIQNIINKNLTYHGIGYIHNRKYSLWIKGLCDLYDLDYSSSIETFQDVLEIMHTSESEIFSDNIVIEEENCEVLYNIALCNTMNLNETNKEHALLILKELADVVNIEHRGQLFLICAIIELQYKNKESAEDMLEESAKCSPEICRQYLDGENVNILPLHTGNEFSEKFPLLIWPWNDKIRFRPAVTMPKILPSLELTDTYEILKGFFSFNTVNPRPEAPWLNRNKGSIQFTESILDFDVEESRKASRKLPVPNVKQCHSQEIRKKNSSFVKIKETKDGEQVAGLLNKIKKICA</sequence>
<keyword evidence="1" id="KW-0677">Repeat</keyword>
<dbReference type="PANTHER" id="PTHR44858:SF1">
    <property type="entry name" value="UDP-N-ACETYLGLUCOSAMINE--PEPTIDE N-ACETYLGLUCOSAMINYLTRANSFERASE SPINDLY-RELATED"/>
    <property type="match status" value="1"/>
</dbReference>
<dbReference type="OrthoDB" id="292471at2759"/>
<reference evidence="3 4" key="1">
    <citation type="submission" date="2016-11" db="EMBL/GenBank/DDBJ databases">
        <title>The macronuclear genome of Stentor coeruleus: a giant cell with tiny introns.</title>
        <authorList>
            <person name="Slabodnick M."/>
            <person name="Ruby J.G."/>
            <person name="Reiff S.B."/>
            <person name="Swart E.C."/>
            <person name="Gosai S."/>
            <person name="Prabakaran S."/>
            <person name="Witkowska E."/>
            <person name="Larue G.E."/>
            <person name="Fisher S."/>
            <person name="Freeman R.M."/>
            <person name="Gunawardena J."/>
            <person name="Chu W."/>
            <person name="Stover N.A."/>
            <person name="Gregory B.D."/>
            <person name="Nowacki M."/>
            <person name="Derisi J."/>
            <person name="Roy S.W."/>
            <person name="Marshall W.F."/>
            <person name="Sood P."/>
        </authorList>
    </citation>
    <scope>NUCLEOTIDE SEQUENCE [LARGE SCALE GENOMIC DNA]</scope>
    <source>
        <strain evidence="3">WM001</strain>
    </source>
</reference>
<evidence type="ECO:0000256" key="1">
    <source>
        <dbReference type="ARBA" id="ARBA00022737"/>
    </source>
</evidence>
<dbReference type="AlphaFoldDB" id="A0A1R2CV24"/>
<keyword evidence="2" id="KW-0802">TPR repeat</keyword>
<dbReference type="EMBL" id="MPUH01000053">
    <property type="protein sequence ID" value="OMJ92867.1"/>
    <property type="molecule type" value="Genomic_DNA"/>
</dbReference>
<organism evidence="3 4">
    <name type="scientific">Stentor coeruleus</name>
    <dbReference type="NCBI Taxonomy" id="5963"/>
    <lineage>
        <taxon>Eukaryota</taxon>
        <taxon>Sar</taxon>
        <taxon>Alveolata</taxon>
        <taxon>Ciliophora</taxon>
        <taxon>Postciliodesmatophora</taxon>
        <taxon>Heterotrichea</taxon>
        <taxon>Heterotrichida</taxon>
        <taxon>Stentoridae</taxon>
        <taxon>Stentor</taxon>
    </lineage>
</organism>
<dbReference type="Proteomes" id="UP000187209">
    <property type="component" value="Unassembled WGS sequence"/>
</dbReference>
<dbReference type="Gene3D" id="1.25.40.10">
    <property type="entry name" value="Tetratricopeptide repeat domain"/>
    <property type="match status" value="4"/>
</dbReference>
<evidence type="ECO:0000313" key="3">
    <source>
        <dbReference type="EMBL" id="OMJ92867.1"/>
    </source>
</evidence>